<protein>
    <submittedName>
        <fullName evidence="7">Efflux RND transporter periplasmic adaptor subunit</fullName>
    </submittedName>
</protein>
<dbReference type="Gene3D" id="6.10.140.730">
    <property type="match status" value="1"/>
</dbReference>
<dbReference type="PANTHER" id="PTHR30097:SF15">
    <property type="entry name" value="CATION EFFLUX SYSTEM PROTEIN CUSB"/>
    <property type="match status" value="1"/>
</dbReference>
<dbReference type="SUPFAM" id="SSF111369">
    <property type="entry name" value="HlyD-like secretion proteins"/>
    <property type="match status" value="1"/>
</dbReference>
<evidence type="ECO:0000256" key="2">
    <source>
        <dbReference type="ARBA" id="ARBA00022448"/>
    </source>
</evidence>
<proteinExistence type="inferred from homology"/>
<dbReference type="Pfam" id="PF19335">
    <property type="entry name" value="HMBD"/>
    <property type="match status" value="1"/>
</dbReference>
<feature type="domain" description="CusB-like beta-barrel" evidence="6">
    <location>
        <begin position="245"/>
        <end position="320"/>
    </location>
</feature>
<feature type="domain" description="CusB-like barrel-sandwich hybrid" evidence="5">
    <location>
        <begin position="124"/>
        <end position="239"/>
    </location>
</feature>
<evidence type="ECO:0000313" key="8">
    <source>
        <dbReference type="Proteomes" id="UP001163726"/>
    </source>
</evidence>
<accession>A0ABY7AIM4</accession>
<gene>
    <name evidence="7" type="ORF">OLW01_08185</name>
</gene>
<dbReference type="Pfam" id="PF25869">
    <property type="entry name" value="3HB_CusB"/>
    <property type="match status" value="1"/>
</dbReference>
<dbReference type="Gene3D" id="2.40.50.320">
    <property type="entry name" value="Copper binding periplasmic protein CusF"/>
    <property type="match status" value="1"/>
</dbReference>
<evidence type="ECO:0000259" key="6">
    <source>
        <dbReference type="Pfam" id="PF25954"/>
    </source>
</evidence>
<dbReference type="InterPro" id="IPR058791">
    <property type="entry name" value="3HB_CusB"/>
</dbReference>
<evidence type="ECO:0000313" key="7">
    <source>
        <dbReference type="EMBL" id="WAJ69165.1"/>
    </source>
</evidence>
<dbReference type="Proteomes" id="UP001163726">
    <property type="component" value="Chromosome"/>
</dbReference>
<dbReference type="InterPro" id="IPR058792">
    <property type="entry name" value="Beta-barrel_RND_2"/>
</dbReference>
<reference evidence="7" key="1">
    <citation type="submission" date="2022-10" db="EMBL/GenBank/DDBJ databases">
        <title>Catenovulum adriacola sp. nov. isolated in the Harbour of Susak.</title>
        <authorList>
            <person name="Schoch T."/>
            <person name="Reich S.J."/>
            <person name="Stoeferle S."/>
            <person name="Flaiz M."/>
            <person name="Kazda M."/>
            <person name="Riedel C.U."/>
            <person name="Duerre P."/>
        </authorList>
    </citation>
    <scope>NUCLEOTIDE SEQUENCE</scope>
    <source>
        <strain evidence="7">TS8</strain>
    </source>
</reference>
<dbReference type="NCBIfam" id="TIGR01730">
    <property type="entry name" value="RND_mfp"/>
    <property type="match status" value="1"/>
</dbReference>
<dbReference type="Pfam" id="PF11604">
    <property type="entry name" value="CusF_Ec"/>
    <property type="match status" value="1"/>
</dbReference>
<comment type="similarity">
    <text evidence="1">Belongs to the membrane fusion protein (MFP) (TC 8.A.1) family.</text>
</comment>
<keyword evidence="2" id="KW-0813">Transport</keyword>
<dbReference type="InterPro" id="IPR021647">
    <property type="entry name" value="CusF_Ec"/>
</dbReference>
<dbReference type="InterPro" id="IPR045800">
    <property type="entry name" value="HMBD"/>
</dbReference>
<evidence type="ECO:0000259" key="3">
    <source>
        <dbReference type="Pfam" id="PF19335"/>
    </source>
</evidence>
<dbReference type="Pfam" id="PF25919">
    <property type="entry name" value="BSH_CusB"/>
    <property type="match status" value="1"/>
</dbReference>
<evidence type="ECO:0000256" key="1">
    <source>
        <dbReference type="ARBA" id="ARBA00009477"/>
    </source>
</evidence>
<dbReference type="Pfam" id="PF25954">
    <property type="entry name" value="Beta-barrel_RND_2"/>
    <property type="match status" value="1"/>
</dbReference>
<evidence type="ECO:0000259" key="4">
    <source>
        <dbReference type="Pfam" id="PF25869"/>
    </source>
</evidence>
<dbReference type="InterPro" id="IPR058790">
    <property type="entry name" value="BSH_CusB"/>
</dbReference>
<dbReference type="RefSeq" id="WP_268073357.1">
    <property type="nucleotide sequence ID" value="NZ_CP109965.1"/>
</dbReference>
<dbReference type="EMBL" id="CP109965">
    <property type="protein sequence ID" value="WAJ69165.1"/>
    <property type="molecule type" value="Genomic_DNA"/>
</dbReference>
<name>A0ABY7AIM4_9ALTE</name>
<dbReference type="PANTHER" id="PTHR30097">
    <property type="entry name" value="CATION EFFLUX SYSTEM PROTEIN CUSB"/>
    <property type="match status" value="1"/>
</dbReference>
<dbReference type="Gene3D" id="2.40.50.100">
    <property type="match status" value="1"/>
</dbReference>
<dbReference type="InterPro" id="IPR006143">
    <property type="entry name" value="RND_pump_MFP"/>
</dbReference>
<dbReference type="InterPro" id="IPR051909">
    <property type="entry name" value="MFP_Cation_Efflux"/>
</dbReference>
<dbReference type="Gene3D" id="2.40.420.20">
    <property type="match status" value="1"/>
</dbReference>
<dbReference type="Gene3D" id="2.40.30.170">
    <property type="match status" value="1"/>
</dbReference>
<feature type="domain" description="CusB-like three alpha-helical bundle" evidence="4">
    <location>
        <begin position="159"/>
        <end position="205"/>
    </location>
</feature>
<dbReference type="InterPro" id="IPR042230">
    <property type="entry name" value="CusF_sf"/>
</dbReference>
<keyword evidence="8" id="KW-1185">Reference proteome</keyword>
<evidence type="ECO:0000259" key="5">
    <source>
        <dbReference type="Pfam" id="PF25919"/>
    </source>
</evidence>
<organism evidence="7 8">
    <name type="scientific">Catenovulum adriaticum</name>
    <dbReference type="NCBI Taxonomy" id="2984846"/>
    <lineage>
        <taxon>Bacteria</taxon>
        <taxon>Pseudomonadati</taxon>
        <taxon>Pseudomonadota</taxon>
        <taxon>Gammaproteobacteria</taxon>
        <taxon>Alteromonadales</taxon>
        <taxon>Alteromonadaceae</taxon>
        <taxon>Catenovulum</taxon>
    </lineage>
</organism>
<sequence>MSSAKRNIIYLLLGALLGVTLTLLLTDQPETHKENSAGQDKSPLYWVAPMDDTYRRDKPGKSPMGMDLVPVYSKSEQAVAKGEVKISPQVINQLSVKTVAVEQRDLSQSIKTTGYIQFDEDKIHHVHPRVQGWVEQLFVTSVGDSVEKGQPLYELYSPELVNAQEELLIALKRNNSELIRAAKSRLKALHLPEDFITNLQKNKQIKKNVTFYAPRTGVLKKLNIRHGFYIKPGMTLMSIGGLEQMWVEAQIFERDTALVEAGLPVKLTLDYYPGRTWHSQLERVYPVLNEKTRTVRVRFSLNNPNLLLKPNMFANIEIETKPIKNALVVPAQAVIQTGDQNKVVLALGDGVFKSVDVVMGQAAQGYIEIIHGLTTNDRVVSSAQFLIDSESSKTSDFMRMQSNTLPFAQVKGVINSINKATRTLNISREPIAKWNRSAATMDFIASPRINLDRLMVNHPIEFSFEVGDELVVTQITLLEGQ</sequence>
<feature type="domain" description="Heavy metal binding" evidence="3">
    <location>
        <begin position="45"/>
        <end position="71"/>
    </location>
</feature>